<dbReference type="Pfam" id="PF05170">
    <property type="entry name" value="AsmA"/>
    <property type="match status" value="1"/>
</dbReference>
<feature type="region of interest" description="Disordered" evidence="1">
    <location>
        <begin position="541"/>
        <end position="567"/>
    </location>
</feature>
<protein>
    <recommendedName>
        <fullName evidence="2">AsmA domain-containing protein</fullName>
    </recommendedName>
</protein>
<dbReference type="GO" id="GO:0005886">
    <property type="term" value="C:plasma membrane"/>
    <property type="evidence" value="ECO:0007669"/>
    <property type="project" value="TreeGrafter"/>
</dbReference>
<proteinExistence type="predicted"/>
<evidence type="ECO:0000256" key="1">
    <source>
        <dbReference type="SAM" id="MobiDB-lite"/>
    </source>
</evidence>
<organism evidence="3">
    <name type="scientific">uncultured Desulfobacterium sp</name>
    <dbReference type="NCBI Taxonomy" id="201089"/>
    <lineage>
        <taxon>Bacteria</taxon>
        <taxon>Pseudomonadati</taxon>
        <taxon>Thermodesulfobacteriota</taxon>
        <taxon>Desulfobacteria</taxon>
        <taxon>Desulfobacterales</taxon>
        <taxon>Desulfobacteriaceae</taxon>
        <taxon>Desulfobacterium</taxon>
        <taxon>environmental samples</taxon>
    </lineage>
</organism>
<dbReference type="Pfam" id="PF05359">
    <property type="entry name" value="DUF748"/>
    <property type="match status" value="1"/>
</dbReference>
<dbReference type="InterPro" id="IPR052894">
    <property type="entry name" value="AsmA-related"/>
</dbReference>
<dbReference type="EMBL" id="FR695866">
    <property type="protein sequence ID" value="CBX27638.1"/>
    <property type="molecule type" value="Genomic_DNA"/>
</dbReference>
<feature type="domain" description="AsmA" evidence="2">
    <location>
        <begin position="446"/>
        <end position="750"/>
    </location>
</feature>
<accession>E1YAP4</accession>
<name>E1YAP4_9BACT</name>
<feature type="compositionally biased region" description="Low complexity" evidence="1">
    <location>
        <begin position="549"/>
        <end position="562"/>
    </location>
</feature>
<gene>
    <name evidence="3" type="ORF">N47_H24600</name>
</gene>
<dbReference type="InterPro" id="IPR007844">
    <property type="entry name" value="AsmA"/>
</dbReference>
<dbReference type="InterPro" id="IPR008023">
    <property type="entry name" value="DUF748"/>
</dbReference>
<dbReference type="AlphaFoldDB" id="E1YAP4"/>
<reference evidence="3" key="1">
    <citation type="journal article" date="2011" name="Environ. Microbiol.">
        <title>Genomic insights into the metabolic potential of the polycyclic aromatic hydrocarbon degrading sulfate-reducing Deltaproteobacterium N47.</title>
        <authorList>
            <person name="Bergmann F."/>
            <person name="Selesi D."/>
            <person name="Weinmaier T."/>
            <person name="Tischler P."/>
            <person name="Rattei T."/>
            <person name="Meckenstock R.U."/>
        </authorList>
    </citation>
    <scope>NUCLEOTIDE SEQUENCE</scope>
</reference>
<dbReference type="PANTHER" id="PTHR30441:SF8">
    <property type="entry name" value="DUF748 DOMAIN-CONTAINING PROTEIN"/>
    <property type="match status" value="1"/>
</dbReference>
<dbReference type="GO" id="GO:0090313">
    <property type="term" value="P:regulation of protein targeting to membrane"/>
    <property type="evidence" value="ECO:0007669"/>
    <property type="project" value="TreeGrafter"/>
</dbReference>
<sequence length="867" mass="93679">MKKILVTTGIVLALFLLVLFLLPFFININDIVAKQIPVIEKKIHRKVAIGDVKLTILSGLGAKINNVSISNNPDFKQQNFVRIEKLKANVKLLPLLKKEIMISSVSIERPSVVIERNAQGKMNFSDMIVSAKTEKEAKNAPAATETKDPLSTLENIQISKISIREGNFKFFDSSDAKASKEIALDKFNLLIKGVSLSQKIYIDLDTDIYASPKAVHVALSGDLGPIGKNPEPDNIPVDLTLSLSDINFSHLASYMKGMSVKSGSMNAITTLKGKLRDKLQCRINLDWDNLNMVLDDTASKDSSARQLIINGPWKIETDISGPPKKPGDTATGPMEDLGFKSNVDATGGKIVFGNLFQKDSGTPFSIGLSGHLKKDTLRIDDLKIILSKIVLKGSADIGHLADPFIDGKVSIAPTPLSALAPVLPMLKTYELDGILELSDTRFKGKIDELKNLKGISGNLTIKNGSAASAELGKKFKKIQASAIIANNAIRIKNTSLRIGKSDLSINATVRNPMKPDISFNLGSSYLDLDALLGSPSGKKKAESAKKEAAAGSTPKAKTTLKAKTSEKENAPDLKVAGKVSIKKCIYDKLVLENVLAELVYADAVATLKNLTFNTLGGDISTSAKINLDNMQSPRWSADLTTRNIDANSALSQFTSIKDTFYGKFNIKSSFQGKGSDWPMISKTLAGSGSADIINGKLANVNLLDAVGQSLLKFQGLGQLAQIVSPGTQTKVKETSFQNLSGKFNIRDGKILLDTMAMSTRDFTLSGAGNIGLDKKLDLRTSLVLPQSTSARLEKDRIMRYLLNKDKRLEIPCAVKGDVTSPRIAADGDSLNRLLKNAATNAIQDQIQKSVEGKLGNEAGKLLKDIFK</sequence>
<evidence type="ECO:0000259" key="2">
    <source>
        <dbReference type="Pfam" id="PF05170"/>
    </source>
</evidence>
<dbReference type="PANTHER" id="PTHR30441">
    <property type="entry name" value="DUF748 DOMAIN-CONTAINING PROTEIN"/>
    <property type="match status" value="1"/>
</dbReference>
<evidence type="ECO:0000313" key="3">
    <source>
        <dbReference type="EMBL" id="CBX27638.1"/>
    </source>
</evidence>